<name>A0A160MG46_9BACI</name>
<gene>
    <name evidence="5" type="ORF">A361_24985</name>
</gene>
<dbReference type="InterPro" id="IPR029044">
    <property type="entry name" value="Nucleotide-diphossugar_trans"/>
</dbReference>
<evidence type="ECO:0000256" key="1">
    <source>
        <dbReference type="ARBA" id="ARBA00006739"/>
    </source>
</evidence>
<dbReference type="PANTHER" id="PTHR43685">
    <property type="entry name" value="GLYCOSYLTRANSFERASE"/>
    <property type="match status" value="1"/>
</dbReference>
<dbReference type="Gene3D" id="3.90.550.10">
    <property type="entry name" value="Spore Coat Polysaccharide Biosynthesis Protein SpsA, Chain A"/>
    <property type="match status" value="1"/>
</dbReference>
<keyword evidence="3" id="KW-0808">Transferase</keyword>
<evidence type="ECO:0000259" key="4">
    <source>
        <dbReference type="Pfam" id="PF00535"/>
    </source>
</evidence>
<evidence type="ECO:0000313" key="6">
    <source>
        <dbReference type="Proteomes" id="UP000077856"/>
    </source>
</evidence>
<dbReference type="SUPFAM" id="SSF53448">
    <property type="entry name" value="Nucleotide-diphospho-sugar transferases"/>
    <property type="match status" value="1"/>
</dbReference>
<dbReference type="Proteomes" id="UP000077856">
    <property type="component" value="Chromosome"/>
</dbReference>
<accession>A0A160MG46</accession>
<dbReference type="PANTHER" id="PTHR43685:SF5">
    <property type="entry name" value="GLYCOSYLTRANSFERASE EPSE-RELATED"/>
    <property type="match status" value="1"/>
</dbReference>
<comment type="similarity">
    <text evidence="1">Belongs to the glycosyltransferase 2 family.</text>
</comment>
<organism evidence="5 6">
    <name type="scientific">Cytobacillus oceanisediminis 2691</name>
    <dbReference type="NCBI Taxonomy" id="1196031"/>
    <lineage>
        <taxon>Bacteria</taxon>
        <taxon>Bacillati</taxon>
        <taxon>Bacillota</taxon>
        <taxon>Bacilli</taxon>
        <taxon>Bacillales</taxon>
        <taxon>Bacillaceae</taxon>
        <taxon>Cytobacillus</taxon>
    </lineage>
</organism>
<dbReference type="InterPro" id="IPR050834">
    <property type="entry name" value="Glycosyltransf_2"/>
</dbReference>
<keyword evidence="2" id="KW-0328">Glycosyltransferase</keyword>
<protein>
    <recommendedName>
        <fullName evidence="4">Glycosyltransferase 2-like domain-containing protein</fullName>
    </recommendedName>
</protein>
<feature type="domain" description="Glycosyltransferase 2-like" evidence="4">
    <location>
        <begin position="6"/>
        <end position="162"/>
    </location>
</feature>
<dbReference type="AlphaFoldDB" id="A0A160MG46"/>
<dbReference type="GO" id="GO:0016757">
    <property type="term" value="F:glycosyltransferase activity"/>
    <property type="evidence" value="ECO:0007669"/>
    <property type="project" value="UniProtKB-KW"/>
</dbReference>
<dbReference type="EMBL" id="CP015506">
    <property type="protein sequence ID" value="AND42266.1"/>
    <property type="molecule type" value="Genomic_DNA"/>
</dbReference>
<dbReference type="KEGG" id="bon:A361_24985"/>
<dbReference type="InterPro" id="IPR001173">
    <property type="entry name" value="Glyco_trans_2-like"/>
</dbReference>
<dbReference type="Pfam" id="PF00535">
    <property type="entry name" value="Glycos_transf_2"/>
    <property type="match status" value="1"/>
</dbReference>
<sequence length="288" mass="33165">MSGKLTVIMSTYNAGEFLNEALGSISKQTFEDFTVKIIDDNSTDDTVSIINEWSEKDSRIELVKVNKENCGLTRNLNYLINLSESKFIARMDSDDIALPERFEKQFQFLEKNPEISVLGTWAFNVNEQGKILNKRYVPIDINGIKKMIGKANPIIHPTAMMRTEQIKSVGGYNENFRVAQDYELWFRCLSKGLLLANLPEFLFKYRVIEGHVSKRKMSHRILDAKIRWRGTGLLMFPLQSRVLYTAIPIVLGLMPDFLKKIALRFSKHLDPRQRLGIKEENVSRSRGL</sequence>
<evidence type="ECO:0000313" key="5">
    <source>
        <dbReference type="EMBL" id="AND42266.1"/>
    </source>
</evidence>
<dbReference type="eggNOG" id="COG1216">
    <property type="taxonomic scope" value="Bacteria"/>
</dbReference>
<evidence type="ECO:0000256" key="2">
    <source>
        <dbReference type="ARBA" id="ARBA00022676"/>
    </source>
</evidence>
<reference evidence="5 6" key="1">
    <citation type="submission" date="2016-04" db="EMBL/GenBank/DDBJ databases">
        <title>Complete genome sequence of Bacillus oceanisediminis strain 2691.</title>
        <authorList>
            <person name="Jeong H."/>
            <person name="Kim H.J."/>
            <person name="Lee D.-W."/>
        </authorList>
    </citation>
    <scope>NUCLEOTIDE SEQUENCE [LARGE SCALE GENOMIC DNA]</scope>
    <source>
        <strain evidence="5 6">2691</strain>
    </source>
</reference>
<dbReference type="RefSeq" id="WP_019380768.1">
    <property type="nucleotide sequence ID" value="NZ_CP015506.1"/>
</dbReference>
<evidence type="ECO:0000256" key="3">
    <source>
        <dbReference type="ARBA" id="ARBA00022679"/>
    </source>
</evidence>
<dbReference type="STRING" id="1196031.A361_24985"/>
<proteinExistence type="inferred from homology"/>